<proteinExistence type="predicted"/>
<feature type="region of interest" description="Disordered" evidence="1">
    <location>
        <begin position="89"/>
        <end position="113"/>
    </location>
</feature>
<comment type="caution">
    <text evidence="2">The sequence shown here is derived from an EMBL/GenBank/DDBJ whole genome shotgun (WGS) entry which is preliminary data.</text>
</comment>
<evidence type="ECO:0000256" key="1">
    <source>
        <dbReference type="SAM" id="MobiDB-lite"/>
    </source>
</evidence>
<sequence>MNYRNMHPYGRLGSDIGLETIKKTIISKQKRRTSLSSFHEAVTQFDNQLQRYTSSSSLKNMNIAEEEEVRFFLPRGGRPSFSPRVLTVEESSGSHPAEFPKGERVRSTGHVSQKKFKNPWRISGPVDWEFGREEKIMRATKARTC</sequence>
<gene>
    <name evidence="2" type="ORF">RUM44_004192</name>
</gene>
<protein>
    <submittedName>
        <fullName evidence="2">Uncharacterized protein</fullName>
    </submittedName>
</protein>
<evidence type="ECO:0000313" key="2">
    <source>
        <dbReference type="EMBL" id="KAK6633585.1"/>
    </source>
</evidence>
<dbReference type="Proteomes" id="UP001359485">
    <property type="component" value="Unassembled WGS sequence"/>
</dbReference>
<organism evidence="2 3">
    <name type="scientific">Polyplax serrata</name>
    <name type="common">Common mouse louse</name>
    <dbReference type="NCBI Taxonomy" id="468196"/>
    <lineage>
        <taxon>Eukaryota</taxon>
        <taxon>Metazoa</taxon>
        <taxon>Ecdysozoa</taxon>
        <taxon>Arthropoda</taxon>
        <taxon>Hexapoda</taxon>
        <taxon>Insecta</taxon>
        <taxon>Pterygota</taxon>
        <taxon>Neoptera</taxon>
        <taxon>Paraneoptera</taxon>
        <taxon>Psocodea</taxon>
        <taxon>Troctomorpha</taxon>
        <taxon>Phthiraptera</taxon>
        <taxon>Anoplura</taxon>
        <taxon>Polyplacidae</taxon>
        <taxon>Polyplax</taxon>
    </lineage>
</organism>
<reference evidence="2 3" key="1">
    <citation type="submission" date="2023-09" db="EMBL/GenBank/DDBJ databases">
        <title>Genomes of two closely related lineages of the louse Polyplax serrata with different host specificities.</title>
        <authorList>
            <person name="Martinu J."/>
            <person name="Tarabai H."/>
            <person name="Stefka J."/>
            <person name="Hypsa V."/>
        </authorList>
    </citation>
    <scope>NUCLEOTIDE SEQUENCE [LARGE SCALE GENOMIC DNA]</scope>
    <source>
        <strain evidence="2">98ZLc_SE</strain>
    </source>
</reference>
<evidence type="ECO:0000313" key="3">
    <source>
        <dbReference type="Proteomes" id="UP001359485"/>
    </source>
</evidence>
<accession>A0ABR1B259</accession>
<dbReference type="EMBL" id="JAWJWF010000004">
    <property type="protein sequence ID" value="KAK6633585.1"/>
    <property type="molecule type" value="Genomic_DNA"/>
</dbReference>
<keyword evidence="3" id="KW-1185">Reference proteome</keyword>
<name>A0ABR1B259_POLSC</name>